<feature type="domain" description="Helicase C-terminal" evidence="5">
    <location>
        <begin position="656"/>
        <end position="811"/>
    </location>
</feature>
<proteinExistence type="predicted"/>
<evidence type="ECO:0000313" key="6">
    <source>
        <dbReference type="EMBL" id="KAK4209644.1"/>
    </source>
</evidence>
<evidence type="ECO:0000259" key="5">
    <source>
        <dbReference type="PROSITE" id="PS51194"/>
    </source>
</evidence>
<dbReference type="Pfam" id="PF00271">
    <property type="entry name" value="Helicase_C"/>
    <property type="match status" value="1"/>
</dbReference>
<dbReference type="SMART" id="SM00490">
    <property type="entry name" value="HELICc"/>
    <property type="match status" value="1"/>
</dbReference>
<evidence type="ECO:0000256" key="3">
    <source>
        <dbReference type="ARBA" id="ARBA00022840"/>
    </source>
</evidence>
<dbReference type="SUPFAM" id="SSF52540">
    <property type="entry name" value="P-loop containing nucleoside triphosphate hydrolases"/>
    <property type="match status" value="2"/>
</dbReference>
<dbReference type="InterPro" id="IPR000330">
    <property type="entry name" value="SNF2_N"/>
</dbReference>
<reference evidence="6" key="2">
    <citation type="submission" date="2023-05" db="EMBL/GenBank/DDBJ databases">
        <authorList>
            <consortium name="Lawrence Berkeley National Laboratory"/>
            <person name="Steindorff A."/>
            <person name="Hensen N."/>
            <person name="Bonometti L."/>
            <person name="Westerberg I."/>
            <person name="Brannstrom I.O."/>
            <person name="Guillou S."/>
            <person name="Cros-Aarteil S."/>
            <person name="Calhoun S."/>
            <person name="Haridas S."/>
            <person name="Kuo A."/>
            <person name="Mondo S."/>
            <person name="Pangilinan J."/>
            <person name="Riley R."/>
            <person name="Labutti K."/>
            <person name="Andreopoulos B."/>
            <person name="Lipzen A."/>
            <person name="Chen C."/>
            <person name="Yanf M."/>
            <person name="Daum C."/>
            <person name="Ng V."/>
            <person name="Clum A."/>
            <person name="Ohm R."/>
            <person name="Martin F."/>
            <person name="Silar P."/>
            <person name="Natvig D."/>
            <person name="Lalanne C."/>
            <person name="Gautier V."/>
            <person name="Ament-Velasquez S.L."/>
            <person name="Kruys A."/>
            <person name="Hutchinson M.I."/>
            <person name="Powell A.J."/>
            <person name="Barry K."/>
            <person name="Miller A.N."/>
            <person name="Grigoriev I.V."/>
            <person name="Debuchy R."/>
            <person name="Gladieux P."/>
            <person name="Thoren M.H."/>
            <person name="Johannesson H."/>
        </authorList>
    </citation>
    <scope>NUCLEOTIDE SEQUENCE</scope>
    <source>
        <strain evidence="6">PSN293</strain>
    </source>
</reference>
<evidence type="ECO:0000259" key="4">
    <source>
        <dbReference type="PROSITE" id="PS51192"/>
    </source>
</evidence>
<evidence type="ECO:0000313" key="7">
    <source>
        <dbReference type="Proteomes" id="UP001301769"/>
    </source>
</evidence>
<dbReference type="EMBL" id="MU858198">
    <property type="protein sequence ID" value="KAK4209644.1"/>
    <property type="molecule type" value="Genomic_DNA"/>
</dbReference>
<feature type="domain" description="Helicase ATP-binding" evidence="4">
    <location>
        <begin position="278"/>
        <end position="460"/>
    </location>
</feature>
<evidence type="ECO:0000256" key="1">
    <source>
        <dbReference type="ARBA" id="ARBA00022741"/>
    </source>
</evidence>
<dbReference type="Gene3D" id="3.40.50.300">
    <property type="entry name" value="P-loop containing nucleotide triphosphate hydrolases"/>
    <property type="match status" value="1"/>
</dbReference>
<dbReference type="GO" id="GO:0008094">
    <property type="term" value="F:ATP-dependent activity, acting on DNA"/>
    <property type="evidence" value="ECO:0007669"/>
    <property type="project" value="TreeGrafter"/>
</dbReference>
<reference evidence="6" key="1">
    <citation type="journal article" date="2023" name="Mol. Phylogenet. Evol.">
        <title>Genome-scale phylogeny and comparative genomics of the fungal order Sordariales.</title>
        <authorList>
            <person name="Hensen N."/>
            <person name="Bonometti L."/>
            <person name="Westerberg I."/>
            <person name="Brannstrom I.O."/>
            <person name="Guillou S."/>
            <person name="Cros-Aarteil S."/>
            <person name="Calhoun S."/>
            <person name="Haridas S."/>
            <person name="Kuo A."/>
            <person name="Mondo S."/>
            <person name="Pangilinan J."/>
            <person name="Riley R."/>
            <person name="LaButti K."/>
            <person name="Andreopoulos B."/>
            <person name="Lipzen A."/>
            <person name="Chen C."/>
            <person name="Yan M."/>
            <person name="Daum C."/>
            <person name="Ng V."/>
            <person name="Clum A."/>
            <person name="Steindorff A."/>
            <person name="Ohm R.A."/>
            <person name="Martin F."/>
            <person name="Silar P."/>
            <person name="Natvig D.O."/>
            <person name="Lalanne C."/>
            <person name="Gautier V."/>
            <person name="Ament-Velasquez S.L."/>
            <person name="Kruys A."/>
            <person name="Hutchinson M.I."/>
            <person name="Powell A.J."/>
            <person name="Barry K."/>
            <person name="Miller A.N."/>
            <person name="Grigoriev I.V."/>
            <person name="Debuchy R."/>
            <person name="Gladieux P."/>
            <person name="Hiltunen Thoren M."/>
            <person name="Johannesson H."/>
        </authorList>
    </citation>
    <scope>NUCLEOTIDE SEQUENCE</scope>
    <source>
        <strain evidence="6">PSN293</strain>
    </source>
</reference>
<dbReference type="SMART" id="SM00487">
    <property type="entry name" value="DEXDc"/>
    <property type="match status" value="1"/>
</dbReference>
<dbReference type="Proteomes" id="UP001301769">
    <property type="component" value="Unassembled WGS sequence"/>
</dbReference>
<dbReference type="InterPro" id="IPR049730">
    <property type="entry name" value="SNF2/RAD54-like_C"/>
</dbReference>
<dbReference type="Gene3D" id="3.40.50.10810">
    <property type="entry name" value="Tandem AAA-ATPase domain"/>
    <property type="match status" value="1"/>
</dbReference>
<dbReference type="GO" id="GO:0006281">
    <property type="term" value="P:DNA repair"/>
    <property type="evidence" value="ECO:0007669"/>
    <property type="project" value="TreeGrafter"/>
</dbReference>
<dbReference type="InterPro" id="IPR050628">
    <property type="entry name" value="SNF2_RAD54_helicase_TF"/>
</dbReference>
<dbReference type="CDD" id="cd18793">
    <property type="entry name" value="SF2_C_SNF"/>
    <property type="match status" value="1"/>
</dbReference>
<gene>
    <name evidence="6" type="ORF">QBC37DRAFT_294114</name>
</gene>
<sequence length="816" mass="90192">MSDEHAPWEDQHVDLDHDLQLSEPLVGLVCFGMICDSKGLLLDDPTAVETSGLLSLAANRDAYELRLVSRVNGTFLQFDSGAEVDIAVLDQTTAHALTAVGKVSGCEIDLLLPGTELRGLRSKFKTGTKKIEFVVSAVFYGPSEAVDEVGRLLCKARLYLQDPTYLRPGVSEYNNPHRLNLGDYSMIAPKADAPLAVNDCVQEVETILKNLGHHAELESDAATSGIVTTKLNTHQVSGVNFVAQREGRIPSRLSSLWHEKRINNIQCYEHIITGAKRSRPEDEAFGGILADEMGLGKTLTMLAAVAESVPASDAFRRENSLTARPQSGATLVIAPSALVLEEWLSDIQDHLISRHLRILTHHGGSKAKTAEDLLEYDIVLSTYATLATDLRGGVAVLYQVTWFRGVFAYTDAAHYIRHDQTRQFQAAVNLSAKFRWCLTGTPIHNSLTDLGSLISFLRVPLLNRKAEFNKHIVKPIEEKGRSNSADNLRLLLHSMCLRRTKELINIPEPKEITYDVRLCDEERSLYDMVKEQAKARVEDDISSSNSSGTGKIVLQTVMHLRRICNHGTMDRDIQNSVIGDDTSENDNVAGAVFCSDCECEILDAGRRTPDGKKTLCADCYCEWETKAPKSRRKKGGLPAEADNHLDLTGHSTKVSLLVQDVDQHRNSDKCIIFSSWTRTLDIVTHALSQREIPFRRIDGNTSTAERTKTLAAFQTDKNLVALVMTLGTGAVGLNITAATRVHILEPQWNPYVENQAIGRAVRYGQKRDVCVVRYIVPDTIETYIQDRQRHKLSLSGIGFADTAADHLKALGSLLVG</sequence>
<dbReference type="AlphaFoldDB" id="A0AAN6XZ77"/>
<dbReference type="PANTHER" id="PTHR45626">
    <property type="entry name" value="TRANSCRIPTION TERMINATION FACTOR 2-RELATED"/>
    <property type="match status" value="1"/>
</dbReference>
<keyword evidence="1" id="KW-0547">Nucleotide-binding</keyword>
<comment type="caution">
    <text evidence="6">The sequence shown here is derived from an EMBL/GenBank/DDBJ whole genome shotgun (WGS) entry which is preliminary data.</text>
</comment>
<dbReference type="PROSITE" id="PS51192">
    <property type="entry name" value="HELICASE_ATP_BIND_1"/>
    <property type="match status" value="1"/>
</dbReference>
<keyword evidence="3" id="KW-0067">ATP-binding</keyword>
<dbReference type="PROSITE" id="PS51194">
    <property type="entry name" value="HELICASE_CTER"/>
    <property type="match status" value="1"/>
</dbReference>
<name>A0AAN6XZ77_9PEZI</name>
<dbReference type="GO" id="GO:0005524">
    <property type="term" value="F:ATP binding"/>
    <property type="evidence" value="ECO:0007669"/>
    <property type="project" value="UniProtKB-KW"/>
</dbReference>
<keyword evidence="7" id="KW-1185">Reference proteome</keyword>
<dbReference type="Pfam" id="PF00176">
    <property type="entry name" value="SNF2-rel_dom"/>
    <property type="match status" value="1"/>
</dbReference>
<evidence type="ECO:0000256" key="2">
    <source>
        <dbReference type="ARBA" id="ARBA00022801"/>
    </source>
</evidence>
<accession>A0AAN6XZ77</accession>
<dbReference type="InterPro" id="IPR027417">
    <property type="entry name" value="P-loop_NTPase"/>
</dbReference>
<dbReference type="InterPro" id="IPR014001">
    <property type="entry name" value="Helicase_ATP-bd"/>
</dbReference>
<dbReference type="GO" id="GO:0005634">
    <property type="term" value="C:nucleus"/>
    <property type="evidence" value="ECO:0007669"/>
    <property type="project" value="TreeGrafter"/>
</dbReference>
<dbReference type="GO" id="GO:0016787">
    <property type="term" value="F:hydrolase activity"/>
    <property type="evidence" value="ECO:0007669"/>
    <property type="project" value="UniProtKB-KW"/>
</dbReference>
<organism evidence="6 7">
    <name type="scientific">Rhypophila decipiens</name>
    <dbReference type="NCBI Taxonomy" id="261697"/>
    <lineage>
        <taxon>Eukaryota</taxon>
        <taxon>Fungi</taxon>
        <taxon>Dikarya</taxon>
        <taxon>Ascomycota</taxon>
        <taxon>Pezizomycotina</taxon>
        <taxon>Sordariomycetes</taxon>
        <taxon>Sordariomycetidae</taxon>
        <taxon>Sordariales</taxon>
        <taxon>Naviculisporaceae</taxon>
        <taxon>Rhypophila</taxon>
    </lineage>
</organism>
<keyword evidence="2 6" id="KW-0378">Hydrolase</keyword>
<dbReference type="InterPro" id="IPR038718">
    <property type="entry name" value="SNF2-like_sf"/>
</dbReference>
<dbReference type="CDD" id="cd18008">
    <property type="entry name" value="DEXDc_SHPRH-like"/>
    <property type="match status" value="1"/>
</dbReference>
<dbReference type="PANTHER" id="PTHR45626:SF52">
    <property type="entry name" value="SINGLE-STRANDED DNA-DEPENDENT ATPASE (EUROFUNG)"/>
    <property type="match status" value="1"/>
</dbReference>
<protein>
    <submittedName>
        <fullName evidence="6">P-loop containing nucleoside triphosphate hydrolase protein</fullName>
    </submittedName>
</protein>
<dbReference type="InterPro" id="IPR001650">
    <property type="entry name" value="Helicase_C-like"/>
</dbReference>